<dbReference type="EMBL" id="CP000282">
    <property type="protein sequence ID" value="ABD81392.1"/>
    <property type="molecule type" value="Genomic_DNA"/>
</dbReference>
<reference evidence="8 9" key="1">
    <citation type="journal article" date="2008" name="PLoS Genet.">
        <title>Complete genome sequence of the complex carbohydrate-degrading marine bacterium, Saccharophagus degradans strain 2-40 T.</title>
        <authorList>
            <person name="Weiner R.M."/>
            <person name="Taylor L.E.II."/>
            <person name="Henrissat B."/>
            <person name="Hauser L."/>
            <person name="Land M."/>
            <person name="Coutinho P.M."/>
            <person name="Rancurel C."/>
            <person name="Saunders E.H."/>
            <person name="Longmire A.G."/>
            <person name="Zhang H."/>
            <person name="Bayer E.A."/>
            <person name="Gilbert H.J."/>
            <person name="Larimer F."/>
            <person name="Zhulin I.B."/>
            <person name="Ekborg N.A."/>
            <person name="Lamed R."/>
            <person name="Richardson P.M."/>
            <person name="Borovok I."/>
            <person name="Hutcheson S."/>
        </authorList>
    </citation>
    <scope>NUCLEOTIDE SEQUENCE [LARGE SCALE GENOMIC DNA]</scope>
    <source>
        <strain evidence="9">2-40 / ATCC 43961 / DSM 17024</strain>
    </source>
</reference>
<dbReference type="Proteomes" id="UP000001947">
    <property type="component" value="Chromosome"/>
</dbReference>
<feature type="transmembrane region" description="Helical" evidence="6">
    <location>
        <begin position="51"/>
        <end position="69"/>
    </location>
</feature>
<feature type="domain" description="Polysaccharide chain length determinant N-terminal" evidence="7">
    <location>
        <begin position="37"/>
        <end position="137"/>
    </location>
</feature>
<comment type="subcellular location">
    <subcellularLocation>
        <location evidence="1">Cell membrane</location>
        <topology evidence="1">Multi-pass membrane protein</topology>
    </subcellularLocation>
</comment>
<dbReference type="InterPro" id="IPR003856">
    <property type="entry name" value="LPS_length_determ_N"/>
</dbReference>
<feature type="transmembrane region" description="Helical" evidence="6">
    <location>
        <begin position="302"/>
        <end position="325"/>
    </location>
</feature>
<evidence type="ECO:0000313" key="9">
    <source>
        <dbReference type="Proteomes" id="UP000001947"/>
    </source>
</evidence>
<dbReference type="Pfam" id="PF02706">
    <property type="entry name" value="Wzz"/>
    <property type="match status" value="1"/>
</dbReference>
<dbReference type="KEGG" id="sde:Sde_2132"/>
<evidence type="ECO:0000256" key="1">
    <source>
        <dbReference type="ARBA" id="ARBA00004651"/>
    </source>
</evidence>
<keyword evidence="2" id="KW-1003">Cell membrane</keyword>
<evidence type="ECO:0000313" key="8">
    <source>
        <dbReference type="EMBL" id="ABD81392.1"/>
    </source>
</evidence>
<dbReference type="InterPro" id="IPR050445">
    <property type="entry name" value="Bact_polysacc_biosynth/exp"/>
</dbReference>
<keyword evidence="3 6" id="KW-0812">Transmembrane</keyword>
<dbReference type="PANTHER" id="PTHR32309:SF13">
    <property type="entry name" value="FERRIC ENTEROBACTIN TRANSPORT PROTEIN FEPE"/>
    <property type="match status" value="1"/>
</dbReference>
<keyword evidence="9" id="KW-1185">Reference proteome</keyword>
<name>Q21IT7_SACD2</name>
<sequence>MTDLDNRLENIEKQLQLISRKQVTVFDDSLLSQYDGVTLGELWGAIWGGKFLIIAITAFFSISALFYALSLPNMYKSTLVLAPAQAEGKGGMGALAAQYGGLAAMAGINLGGGDSARIKQAIELIKSWPFLESFISKYNLKSQIMAVQGWDRKTAKLIYDYDTYNPVTNAWMLGEGAGEPSSWSTYRVLSSMLSVSNDATTGMLNLSVEHYSPEVAYKWVNLLLLEINSFYQQQDIRDAQKNIDYLNAKIAETNISEMKSVFYSMIESQTKTLMLAEVSDQYLVKSVVPAKVAEQRSKPNRVLICVLGVMFGGLVGFILVLLLYFSKNHIRVENKRQRLG</sequence>
<evidence type="ECO:0000259" key="7">
    <source>
        <dbReference type="Pfam" id="PF02706"/>
    </source>
</evidence>
<accession>Q21IT7</accession>
<dbReference type="OrthoDB" id="9775724at2"/>
<dbReference type="GeneID" id="98613803"/>
<keyword evidence="4 6" id="KW-1133">Transmembrane helix</keyword>
<evidence type="ECO:0000256" key="6">
    <source>
        <dbReference type="SAM" id="Phobius"/>
    </source>
</evidence>
<organism evidence="8 9">
    <name type="scientific">Saccharophagus degradans (strain 2-40 / ATCC 43961 / DSM 17024)</name>
    <dbReference type="NCBI Taxonomy" id="203122"/>
    <lineage>
        <taxon>Bacteria</taxon>
        <taxon>Pseudomonadati</taxon>
        <taxon>Pseudomonadota</taxon>
        <taxon>Gammaproteobacteria</taxon>
        <taxon>Cellvibrionales</taxon>
        <taxon>Cellvibrionaceae</taxon>
        <taxon>Saccharophagus</taxon>
    </lineage>
</organism>
<dbReference type="GO" id="GO:0005886">
    <property type="term" value="C:plasma membrane"/>
    <property type="evidence" value="ECO:0007669"/>
    <property type="project" value="UniProtKB-SubCell"/>
</dbReference>
<gene>
    <name evidence="8" type="ordered locus">Sde_2132</name>
</gene>
<protein>
    <submittedName>
        <fullName evidence="8">Lipopolysaccharide biosynthesis</fullName>
    </submittedName>
</protein>
<dbReference type="eggNOG" id="COG3206">
    <property type="taxonomic scope" value="Bacteria"/>
</dbReference>
<dbReference type="AlphaFoldDB" id="Q21IT7"/>
<dbReference type="HOGENOM" id="CLU_074107_0_0_6"/>
<dbReference type="GO" id="GO:0004713">
    <property type="term" value="F:protein tyrosine kinase activity"/>
    <property type="evidence" value="ECO:0007669"/>
    <property type="project" value="TreeGrafter"/>
</dbReference>
<dbReference type="RefSeq" id="WP_011468610.1">
    <property type="nucleotide sequence ID" value="NC_007912.1"/>
</dbReference>
<dbReference type="STRING" id="203122.Sde_2132"/>
<evidence type="ECO:0000256" key="2">
    <source>
        <dbReference type="ARBA" id="ARBA00022475"/>
    </source>
</evidence>
<keyword evidence="5 6" id="KW-0472">Membrane</keyword>
<proteinExistence type="predicted"/>
<evidence type="ECO:0000256" key="5">
    <source>
        <dbReference type="ARBA" id="ARBA00023136"/>
    </source>
</evidence>
<dbReference type="PANTHER" id="PTHR32309">
    <property type="entry name" value="TYROSINE-PROTEIN KINASE"/>
    <property type="match status" value="1"/>
</dbReference>
<evidence type="ECO:0000256" key="3">
    <source>
        <dbReference type="ARBA" id="ARBA00022692"/>
    </source>
</evidence>
<evidence type="ECO:0000256" key="4">
    <source>
        <dbReference type="ARBA" id="ARBA00022989"/>
    </source>
</evidence>